<gene>
    <name evidence="6" type="ORF">DK847_03960</name>
</gene>
<reference evidence="7" key="1">
    <citation type="submission" date="2018-06" db="EMBL/GenBank/DDBJ databases">
        <title>Aestuariibacter litoralis strain KCTC 52945T.</title>
        <authorList>
            <person name="Li X."/>
            <person name="Salam N."/>
            <person name="Li J.-L."/>
            <person name="Chen Y.-M."/>
            <person name="Yang Z.-W."/>
            <person name="Zhang L.-Y."/>
            <person name="Han M.-X."/>
            <person name="Xiao M."/>
            <person name="Li W.-J."/>
        </authorList>
    </citation>
    <scope>NUCLEOTIDE SEQUENCE [LARGE SCALE GENOMIC DNA]</scope>
    <source>
        <strain evidence="7">KCTC 52945</strain>
    </source>
</reference>
<evidence type="ECO:0000256" key="4">
    <source>
        <dbReference type="PROSITE-ProRule" id="PRU01161"/>
    </source>
</evidence>
<dbReference type="InterPro" id="IPR050301">
    <property type="entry name" value="NTE"/>
</dbReference>
<feature type="short sequence motif" description="GXSXG" evidence="4">
    <location>
        <begin position="47"/>
        <end position="51"/>
    </location>
</feature>
<dbReference type="Pfam" id="PF01734">
    <property type="entry name" value="Patatin"/>
    <property type="match status" value="1"/>
</dbReference>
<evidence type="ECO:0000256" key="2">
    <source>
        <dbReference type="ARBA" id="ARBA00022963"/>
    </source>
</evidence>
<organism evidence="6 7">
    <name type="scientific">Aestuariivirga litoralis</name>
    <dbReference type="NCBI Taxonomy" id="2650924"/>
    <lineage>
        <taxon>Bacteria</taxon>
        <taxon>Pseudomonadati</taxon>
        <taxon>Pseudomonadota</taxon>
        <taxon>Alphaproteobacteria</taxon>
        <taxon>Hyphomicrobiales</taxon>
        <taxon>Aestuariivirgaceae</taxon>
        <taxon>Aestuariivirga</taxon>
    </lineage>
</organism>
<feature type="active site" description="Proton acceptor" evidence="4">
    <location>
        <position position="216"/>
    </location>
</feature>
<feature type="domain" description="PNPLA" evidence="5">
    <location>
        <begin position="16"/>
        <end position="229"/>
    </location>
</feature>
<protein>
    <submittedName>
        <fullName evidence="6">Patatin-like phospholipase family protein</fullName>
    </submittedName>
</protein>
<feature type="active site" description="Nucleophile" evidence="4">
    <location>
        <position position="49"/>
    </location>
</feature>
<keyword evidence="2 4" id="KW-0442">Lipid degradation</keyword>
<keyword evidence="7" id="KW-1185">Reference proteome</keyword>
<keyword evidence="1 4" id="KW-0378">Hydrolase</keyword>
<feature type="short sequence motif" description="GXGXXG" evidence="4">
    <location>
        <begin position="20"/>
        <end position="25"/>
    </location>
</feature>
<accession>A0A2W2BTG1</accession>
<evidence type="ECO:0000313" key="6">
    <source>
        <dbReference type="EMBL" id="PZF78947.1"/>
    </source>
</evidence>
<dbReference type="GO" id="GO:0016042">
    <property type="term" value="P:lipid catabolic process"/>
    <property type="evidence" value="ECO:0007669"/>
    <property type="project" value="UniProtKB-UniRule"/>
</dbReference>
<dbReference type="AlphaFoldDB" id="A0A2W2BTG1"/>
<keyword evidence="3 4" id="KW-0443">Lipid metabolism</keyword>
<dbReference type="InterPro" id="IPR021095">
    <property type="entry name" value="DUF3734"/>
</dbReference>
<dbReference type="CDD" id="cd07209">
    <property type="entry name" value="Pat_hypo_Ecoli_Z1214_like"/>
    <property type="match status" value="1"/>
</dbReference>
<evidence type="ECO:0000256" key="1">
    <source>
        <dbReference type="ARBA" id="ARBA00022801"/>
    </source>
</evidence>
<sequence>MARRSAHHLPFERVALLLQGGGALGSYQAGVYQAMAEGKVHPDWVAGISIGAVNSAIIAGNAPERRVERLRDFWETVTAPPLGAFGLPYNPFLKNLDEHTHRLLNQTRAFGIMMMGAPGFFAPRPPMMPFLPTTQAGEVSYYDVSALKETLERLVDFDRINAQEMHFGVGAVNVKTGNFIYFDNATTKIGPQHVIASGALPPGFPAVEIDGEFYWDGGLVSNTPLQWMLDQRPRLDTLALQIDLWSARGELPRDVIEADSRVKDIRYSSRTRAATDQYKRAQKLRLAVAEVLKHIPPKLRDADEVKLLAAEADDKICNIVQLIYHTRSYEGISKDFEFSRRTMEEHWEAGYRDALRAMQHPEVLKRPTREEGVQVFDFSTP</sequence>
<dbReference type="SUPFAM" id="SSF52151">
    <property type="entry name" value="FabD/lysophospholipase-like"/>
    <property type="match status" value="1"/>
</dbReference>
<dbReference type="PROSITE" id="PS51635">
    <property type="entry name" value="PNPLA"/>
    <property type="match status" value="1"/>
</dbReference>
<dbReference type="RefSeq" id="WP_111196276.1">
    <property type="nucleotide sequence ID" value="NZ_QKVK01000001.1"/>
</dbReference>
<dbReference type="InterPro" id="IPR002641">
    <property type="entry name" value="PNPLA_dom"/>
</dbReference>
<dbReference type="Gene3D" id="3.40.1090.10">
    <property type="entry name" value="Cytosolic phospholipase A2 catalytic domain"/>
    <property type="match status" value="2"/>
</dbReference>
<feature type="short sequence motif" description="DGA/G" evidence="4">
    <location>
        <begin position="216"/>
        <end position="218"/>
    </location>
</feature>
<proteinExistence type="predicted"/>
<dbReference type="InterPro" id="IPR016035">
    <property type="entry name" value="Acyl_Trfase/lysoPLipase"/>
</dbReference>
<dbReference type="GO" id="GO:0016787">
    <property type="term" value="F:hydrolase activity"/>
    <property type="evidence" value="ECO:0007669"/>
    <property type="project" value="UniProtKB-UniRule"/>
</dbReference>
<dbReference type="PANTHER" id="PTHR14226">
    <property type="entry name" value="NEUROPATHY TARGET ESTERASE/SWISS CHEESE D.MELANOGASTER"/>
    <property type="match status" value="1"/>
</dbReference>
<dbReference type="Pfam" id="PF12536">
    <property type="entry name" value="DUF3734"/>
    <property type="match status" value="1"/>
</dbReference>
<evidence type="ECO:0000259" key="5">
    <source>
        <dbReference type="PROSITE" id="PS51635"/>
    </source>
</evidence>
<dbReference type="Proteomes" id="UP000248795">
    <property type="component" value="Unassembled WGS sequence"/>
</dbReference>
<dbReference type="EMBL" id="QKVK01000001">
    <property type="protein sequence ID" value="PZF78947.1"/>
    <property type="molecule type" value="Genomic_DNA"/>
</dbReference>
<comment type="caution">
    <text evidence="6">The sequence shown here is derived from an EMBL/GenBank/DDBJ whole genome shotgun (WGS) entry which is preliminary data.</text>
</comment>
<evidence type="ECO:0000256" key="3">
    <source>
        <dbReference type="ARBA" id="ARBA00023098"/>
    </source>
</evidence>
<dbReference type="PANTHER" id="PTHR14226:SF57">
    <property type="entry name" value="BLR7027 PROTEIN"/>
    <property type="match status" value="1"/>
</dbReference>
<evidence type="ECO:0000313" key="7">
    <source>
        <dbReference type="Proteomes" id="UP000248795"/>
    </source>
</evidence>
<name>A0A2W2BTG1_9HYPH</name>